<dbReference type="Pfam" id="PF00669">
    <property type="entry name" value="Flagellin_N"/>
    <property type="match status" value="1"/>
</dbReference>
<comment type="caution">
    <text evidence="6">The sequence shown here is derived from an EMBL/GenBank/DDBJ whole genome shotgun (WGS) entry which is preliminary data.</text>
</comment>
<dbReference type="GO" id="GO:0009288">
    <property type="term" value="C:bacterial-type flagellum"/>
    <property type="evidence" value="ECO:0007669"/>
    <property type="project" value="UniProtKB-SubCell"/>
</dbReference>
<keyword evidence="7" id="KW-1185">Reference proteome</keyword>
<proteinExistence type="inferred from homology"/>
<dbReference type="InterPro" id="IPR001492">
    <property type="entry name" value="Flagellin"/>
</dbReference>
<evidence type="ECO:0000313" key="7">
    <source>
        <dbReference type="Proteomes" id="UP000295443"/>
    </source>
</evidence>
<name>A0A4R1BEI8_9PROT</name>
<evidence type="ECO:0000256" key="4">
    <source>
        <dbReference type="ARBA" id="ARBA00023143"/>
    </source>
</evidence>
<dbReference type="OrthoDB" id="9768249at2"/>
<accession>A0A4R1BEI8</accession>
<organism evidence="6 7">
    <name type="scientific">Parasulfuritortus cantonensis</name>
    <dbReference type="NCBI Taxonomy" id="2528202"/>
    <lineage>
        <taxon>Bacteria</taxon>
        <taxon>Pseudomonadati</taxon>
        <taxon>Pseudomonadota</taxon>
        <taxon>Betaproteobacteria</taxon>
        <taxon>Nitrosomonadales</taxon>
        <taxon>Thiobacillaceae</taxon>
        <taxon>Parasulfuritortus</taxon>
    </lineage>
</organism>
<evidence type="ECO:0000256" key="2">
    <source>
        <dbReference type="ARBA" id="ARBA00004613"/>
    </source>
</evidence>
<evidence type="ECO:0000256" key="3">
    <source>
        <dbReference type="ARBA" id="ARBA00005709"/>
    </source>
</evidence>
<reference evidence="6 7" key="1">
    <citation type="submission" date="2019-03" db="EMBL/GenBank/DDBJ databases">
        <title>Genome sequence of Thiobacillaceae bacterium LSR1, a sulfur-oxidizing bacterium isolated from freshwater sediment.</title>
        <authorList>
            <person name="Li S."/>
        </authorList>
    </citation>
    <scope>NUCLEOTIDE SEQUENCE [LARGE SCALE GENOMIC DNA]</scope>
    <source>
        <strain evidence="6 7">LSR1</strain>
    </source>
</reference>
<dbReference type="GO" id="GO:0005576">
    <property type="term" value="C:extracellular region"/>
    <property type="evidence" value="ECO:0007669"/>
    <property type="project" value="UniProtKB-SubCell"/>
</dbReference>
<feature type="domain" description="Flagellin N-terminal" evidence="5">
    <location>
        <begin position="15"/>
        <end position="152"/>
    </location>
</feature>
<evidence type="ECO:0000259" key="5">
    <source>
        <dbReference type="Pfam" id="PF00669"/>
    </source>
</evidence>
<dbReference type="PANTHER" id="PTHR42792">
    <property type="entry name" value="FLAGELLIN"/>
    <property type="match status" value="1"/>
</dbReference>
<evidence type="ECO:0000256" key="1">
    <source>
        <dbReference type="ARBA" id="ARBA00004365"/>
    </source>
</evidence>
<dbReference type="PANTHER" id="PTHR42792:SF1">
    <property type="entry name" value="FLAGELLAR HOOK-ASSOCIATED PROTEIN 3"/>
    <property type="match status" value="1"/>
</dbReference>
<dbReference type="AlphaFoldDB" id="A0A4R1BEI8"/>
<comment type="similarity">
    <text evidence="3">Belongs to the bacterial flagellin family.</text>
</comment>
<evidence type="ECO:0000313" key="6">
    <source>
        <dbReference type="EMBL" id="TCJ15531.1"/>
    </source>
</evidence>
<dbReference type="Gene3D" id="1.20.1330.10">
    <property type="entry name" value="f41 fragment of flagellin, N-terminal domain"/>
    <property type="match status" value="1"/>
</dbReference>
<dbReference type="InterPro" id="IPR001029">
    <property type="entry name" value="Flagellin_N"/>
</dbReference>
<dbReference type="SUPFAM" id="SSF64518">
    <property type="entry name" value="Phase 1 flagellin"/>
    <property type="match status" value="1"/>
</dbReference>
<keyword evidence="4" id="KW-0975">Bacterial flagellum</keyword>
<protein>
    <recommendedName>
        <fullName evidence="5">Flagellin N-terminal domain-containing protein</fullName>
    </recommendedName>
</protein>
<comment type="subcellular location">
    <subcellularLocation>
        <location evidence="1">Bacterial flagellum</location>
    </subcellularLocation>
    <subcellularLocation>
        <location evidence="2">Secreted</location>
    </subcellularLocation>
</comment>
<dbReference type="Proteomes" id="UP000295443">
    <property type="component" value="Unassembled WGS sequence"/>
</dbReference>
<dbReference type="GO" id="GO:0005198">
    <property type="term" value="F:structural molecule activity"/>
    <property type="evidence" value="ECO:0007669"/>
    <property type="project" value="InterPro"/>
</dbReference>
<dbReference type="EMBL" id="SJZB01000026">
    <property type="protein sequence ID" value="TCJ15531.1"/>
    <property type="molecule type" value="Genomic_DNA"/>
</dbReference>
<sequence length="317" mass="34612">MPSWAQCNRSLAMRVSSLSYYSATLAGIRDQQAKIARLSQQVATETKYLAAKDSPIEATRALYLADRVAQRTQYQANQTKAEIGIQEEQTVLNELDDALSSVRSLVMSTTGSEDAEARQQVAAQLSNLYQHIKSLANYKDSSGNYLFSGFQTDTLPYEHASVYEGAASPQSTTYYGDTGVRKTEIEAGRYLQTNDTLDTVMQAGTTNDLLSSLDQIATALRDGTATASDFTSATDLVSSALSNLRMIESDVSGRYVELTSTQESTTSLLQNDQNALSKLTELDSAAAIVELQQRQVTLQAAENTFSLTSQQSLFDYL</sequence>
<gene>
    <name evidence="6" type="ORF">EZJ19_06800</name>
</gene>